<comment type="similarity">
    <text evidence="8">Belongs to the methyl-accepting chemotaxis (MCP) protein family.</text>
</comment>
<dbReference type="InterPro" id="IPR003660">
    <property type="entry name" value="HAMP_dom"/>
</dbReference>
<dbReference type="PANTHER" id="PTHR32089:SF112">
    <property type="entry name" value="LYSOZYME-LIKE PROTEIN-RELATED"/>
    <property type="match status" value="1"/>
</dbReference>
<evidence type="ECO:0000313" key="14">
    <source>
        <dbReference type="EMBL" id="MCY9597741.1"/>
    </source>
</evidence>
<keyword evidence="5 11" id="KW-1133">Transmembrane helix</keyword>
<dbReference type="CDD" id="cd18773">
    <property type="entry name" value="PDC1_HK_sensor"/>
    <property type="match status" value="1"/>
</dbReference>
<feature type="domain" description="Methyl-accepting transducer" evidence="12">
    <location>
        <begin position="381"/>
        <end position="617"/>
    </location>
</feature>
<dbReference type="Proteomes" id="UP001527202">
    <property type="component" value="Unassembled WGS sequence"/>
</dbReference>
<dbReference type="RefSeq" id="WP_042234651.1">
    <property type="nucleotide sequence ID" value="NZ_CP026520.1"/>
</dbReference>
<dbReference type="Proteomes" id="UP000288943">
    <property type="component" value="Chromosome"/>
</dbReference>
<feature type="region of interest" description="Disordered" evidence="10">
    <location>
        <begin position="400"/>
        <end position="448"/>
    </location>
</feature>
<dbReference type="GO" id="GO:0007165">
    <property type="term" value="P:signal transduction"/>
    <property type="evidence" value="ECO:0007669"/>
    <property type="project" value="UniProtKB-KW"/>
</dbReference>
<evidence type="ECO:0000256" key="9">
    <source>
        <dbReference type="PROSITE-ProRule" id="PRU00284"/>
    </source>
</evidence>
<dbReference type="InterPro" id="IPR004089">
    <property type="entry name" value="MCPsignal_dom"/>
</dbReference>
<gene>
    <name evidence="14" type="ORF">M5X16_18410</name>
    <name evidence="15" type="ORF">PC41400_26600</name>
</gene>
<reference evidence="14 17" key="2">
    <citation type="submission" date="2022-05" db="EMBL/GenBank/DDBJ databases">
        <title>Genome Sequencing of Bee-Associated Microbes.</title>
        <authorList>
            <person name="Dunlap C."/>
        </authorList>
    </citation>
    <scope>NUCLEOTIDE SEQUENCE [LARGE SCALE GENOMIC DNA]</scope>
    <source>
        <strain evidence="14 17">NRRL B-23120</strain>
    </source>
</reference>
<sequence length="667" mass="72425">MNQVWKKMKLNNSLKTKLIAAFLLLSLVPLVVTSVVLLNMAKTNTENEIAHNMKNLAKSNADSVDYWVRQRISMVEEMIKKHPEMAKGEKTQILNMLKTVGEIDKEFEYFAYVEKDGTSTNTEGLVSKVGEREFFKKMVETKKTVVSDMIINSKTGKPVIVIAVPIMQGSEFLGAIDAVINPEILQKLIEGVKVGESGFGYLISGEGTYMTHPDKERIGKKLDEVMQPSELKKFKEQVLANNDGEVDYKSEENIDRTASYYTVSATGWKMVVLTNDSEILGALQKFVRTTFLIILIVCILVLLISWQIGRVAVAPMLHLSEVLKKVAGGDLTPRLKVTSKDEIGEIAQNTNKMLESMSTIIGDVSLMAEQVAASSEELTASSAESVEASKHVGQSIEEIVRGSETQVQSAEQSSKAMEEMAGGIQRIAESSSTVADTTNRTAAEAKQGNNAIQMAVRQMDSIRDSVTATSGELKTLGEHSRQIGDIVDAITQIASQTQMLSLNASIEAARAGEHGRGFAVVAGEVKKLAEQSAKSAAHITELIAHIRTSTDNAMTTMDRGVAEVGKGAEIIHIAGIVFQDIYTAVQNVSDQIREVSAATEQMSAGSQEVSASMMEMLQISQGSSDSAQMISAASEQQLASMEEVSSASESLSRMAQSLQESLSKFKI</sequence>
<dbReference type="SMART" id="SM00304">
    <property type="entry name" value="HAMP"/>
    <property type="match status" value="1"/>
</dbReference>
<dbReference type="SMART" id="SM00283">
    <property type="entry name" value="MA"/>
    <property type="match status" value="1"/>
</dbReference>
<evidence type="ECO:0000256" key="8">
    <source>
        <dbReference type="ARBA" id="ARBA00029447"/>
    </source>
</evidence>
<dbReference type="SUPFAM" id="SSF58104">
    <property type="entry name" value="Methyl-accepting chemotaxis protein (MCP) signaling domain"/>
    <property type="match status" value="1"/>
</dbReference>
<dbReference type="Gene3D" id="3.30.450.20">
    <property type="entry name" value="PAS domain"/>
    <property type="match status" value="1"/>
</dbReference>
<dbReference type="CDD" id="cd06225">
    <property type="entry name" value="HAMP"/>
    <property type="match status" value="1"/>
</dbReference>
<keyword evidence="4 11" id="KW-0812">Transmembrane</keyword>
<reference evidence="15 16" key="1">
    <citation type="submission" date="2018-01" db="EMBL/GenBank/DDBJ databases">
        <title>The whole genome sequencing and assembly of Paenibacillus chitinolyticus KCCM 41400 strain.</title>
        <authorList>
            <person name="Kim J.-Y."/>
            <person name="Park M.-K."/>
            <person name="Lee Y.-J."/>
            <person name="Yi H."/>
            <person name="Bahn Y.-S."/>
            <person name="Kim J.F."/>
            <person name="Lee D.-W."/>
        </authorList>
    </citation>
    <scope>NUCLEOTIDE SEQUENCE [LARGE SCALE GENOMIC DNA]</scope>
    <source>
        <strain evidence="15 16">KCCM 41400</strain>
    </source>
</reference>
<dbReference type="KEGG" id="pchi:PC41400_26600"/>
<dbReference type="PANTHER" id="PTHR32089">
    <property type="entry name" value="METHYL-ACCEPTING CHEMOTAXIS PROTEIN MCPB"/>
    <property type="match status" value="1"/>
</dbReference>
<evidence type="ECO:0000256" key="5">
    <source>
        <dbReference type="ARBA" id="ARBA00022989"/>
    </source>
</evidence>
<comment type="subcellular location">
    <subcellularLocation>
        <location evidence="1">Cell membrane</location>
        <topology evidence="1">Multi-pass membrane protein</topology>
    </subcellularLocation>
</comment>
<accession>A0A410X360</accession>
<dbReference type="CDD" id="cd12912">
    <property type="entry name" value="PDC2_MCP_like"/>
    <property type="match status" value="1"/>
</dbReference>
<keyword evidence="7 9" id="KW-0807">Transducer</keyword>
<evidence type="ECO:0000256" key="4">
    <source>
        <dbReference type="ARBA" id="ARBA00022692"/>
    </source>
</evidence>
<evidence type="ECO:0000259" key="12">
    <source>
        <dbReference type="PROSITE" id="PS50111"/>
    </source>
</evidence>
<feature type="compositionally biased region" description="Polar residues" evidence="10">
    <location>
        <begin position="428"/>
        <end position="448"/>
    </location>
</feature>
<evidence type="ECO:0000256" key="7">
    <source>
        <dbReference type="ARBA" id="ARBA00023224"/>
    </source>
</evidence>
<evidence type="ECO:0000259" key="13">
    <source>
        <dbReference type="PROSITE" id="PS50885"/>
    </source>
</evidence>
<dbReference type="AlphaFoldDB" id="A0A410X360"/>
<dbReference type="Pfam" id="PF02743">
    <property type="entry name" value="dCache_1"/>
    <property type="match status" value="1"/>
</dbReference>
<dbReference type="GeneID" id="95378365"/>
<dbReference type="PROSITE" id="PS50111">
    <property type="entry name" value="CHEMOTAXIS_TRANSDUC_2"/>
    <property type="match status" value="1"/>
</dbReference>
<organism evidence="15 16">
    <name type="scientific">Paenibacillus chitinolyticus</name>
    <dbReference type="NCBI Taxonomy" id="79263"/>
    <lineage>
        <taxon>Bacteria</taxon>
        <taxon>Bacillati</taxon>
        <taxon>Bacillota</taxon>
        <taxon>Bacilli</taxon>
        <taxon>Bacillales</taxon>
        <taxon>Paenibacillaceae</taxon>
        <taxon>Paenibacillus</taxon>
    </lineage>
</organism>
<dbReference type="Pfam" id="PF00672">
    <property type="entry name" value="HAMP"/>
    <property type="match status" value="1"/>
</dbReference>
<evidence type="ECO:0000256" key="1">
    <source>
        <dbReference type="ARBA" id="ARBA00004651"/>
    </source>
</evidence>
<dbReference type="GO" id="GO:0006935">
    <property type="term" value="P:chemotaxis"/>
    <property type="evidence" value="ECO:0007669"/>
    <property type="project" value="UniProtKB-KW"/>
</dbReference>
<proteinExistence type="inferred from homology"/>
<dbReference type="Pfam" id="PF00015">
    <property type="entry name" value="MCPsignal"/>
    <property type="match status" value="1"/>
</dbReference>
<dbReference type="PROSITE" id="PS50885">
    <property type="entry name" value="HAMP"/>
    <property type="match status" value="1"/>
</dbReference>
<keyword evidence="17" id="KW-1185">Reference proteome</keyword>
<dbReference type="InterPro" id="IPR033479">
    <property type="entry name" value="dCache_1"/>
</dbReference>
<feature type="transmembrane region" description="Helical" evidence="11">
    <location>
        <begin position="286"/>
        <end position="306"/>
    </location>
</feature>
<dbReference type="GO" id="GO:0005886">
    <property type="term" value="C:plasma membrane"/>
    <property type="evidence" value="ECO:0007669"/>
    <property type="project" value="UniProtKB-SubCell"/>
</dbReference>
<evidence type="ECO:0000256" key="3">
    <source>
        <dbReference type="ARBA" id="ARBA00022500"/>
    </source>
</evidence>
<dbReference type="EMBL" id="JAMDMJ010000024">
    <property type="protein sequence ID" value="MCY9597741.1"/>
    <property type="molecule type" value="Genomic_DNA"/>
</dbReference>
<evidence type="ECO:0000256" key="10">
    <source>
        <dbReference type="SAM" id="MobiDB-lite"/>
    </source>
</evidence>
<evidence type="ECO:0000256" key="6">
    <source>
        <dbReference type="ARBA" id="ARBA00023136"/>
    </source>
</evidence>
<dbReference type="EMBL" id="CP026520">
    <property type="protein sequence ID" value="QAV21049.1"/>
    <property type="molecule type" value="Genomic_DNA"/>
</dbReference>
<protein>
    <submittedName>
        <fullName evidence="15">Methyl-accepting chemotaxis protein</fullName>
    </submittedName>
</protein>
<evidence type="ECO:0000313" key="17">
    <source>
        <dbReference type="Proteomes" id="UP001527202"/>
    </source>
</evidence>
<feature type="domain" description="HAMP" evidence="13">
    <location>
        <begin position="310"/>
        <end position="362"/>
    </location>
</feature>
<feature type="compositionally biased region" description="Polar residues" evidence="10">
    <location>
        <begin position="403"/>
        <end position="415"/>
    </location>
</feature>
<evidence type="ECO:0000256" key="2">
    <source>
        <dbReference type="ARBA" id="ARBA00022475"/>
    </source>
</evidence>
<keyword evidence="6 11" id="KW-0472">Membrane</keyword>
<name>A0A410X360_9BACL</name>
<evidence type="ECO:0000256" key="11">
    <source>
        <dbReference type="SAM" id="Phobius"/>
    </source>
</evidence>
<evidence type="ECO:0000313" key="15">
    <source>
        <dbReference type="EMBL" id="QAV21049.1"/>
    </source>
</evidence>
<dbReference type="Gene3D" id="6.10.340.10">
    <property type="match status" value="1"/>
</dbReference>
<dbReference type="OrthoDB" id="243053at2"/>
<dbReference type="CDD" id="cd11386">
    <property type="entry name" value="MCP_signal"/>
    <property type="match status" value="1"/>
</dbReference>
<dbReference type="Gene3D" id="1.10.287.950">
    <property type="entry name" value="Methyl-accepting chemotaxis protein"/>
    <property type="match status" value="1"/>
</dbReference>
<evidence type="ECO:0000313" key="16">
    <source>
        <dbReference type="Proteomes" id="UP000288943"/>
    </source>
</evidence>
<keyword evidence="2" id="KW-1003">Cell membrane</keyword>
<keyword evidence="3" id="KW-0145">Chemotaxis</keyword>